<gene>
    <name evidence="2" type="ORF">C7212DRAFT_365410</name>
</gene>
<proteinExistence type="inferred from homology"/>
<dbReference type="InterPro" id="IPR012475">
    <property type="entry name" value="Fungal_lectin"/>
</dbReference>
<organism evidence="2 3">
    <name type="scientific">Tuber magnatum</name>
    <name type="common">white Piedmont truffle</name>
    <dbReference type="NCBI Taxonomy" id="42249"/>
    <lineage>
        <taxon>Eukaryota</taxon>
        <taxon>Fungi</taxon>
        <taxon>Dikarya</taxon>
        <taxon>Ascomycota</taxon>
        <taxon>Pezizomycotina</taxon>
        <taxon>Pezizomycetes</taxon>
        <taxon>Pezizales</taxon>
        <taxon>Tuberaceae</taxon>
        <taxon>Tuber</taxon>
    </lineage>
</organism>
<comment type="caution">
    <text evidence="2">The sequence shown here is derived from an EMBL/GenBank/DDBJ whole genome shotgun (WGS) entry which is preliminary data.</text>
</comment>
<evidence type="ECO:0000313" key="3">
    <source>
        <dbReference type="Proteomes" id="UP000246991"/>
    </source>
</evidence>
<protein>
    <submittedName>
        <fullName evidence="2">Uncharacterized protein</fullName>
    </submittedName>
</protein>
<name>A0A317SID3_9PEZI</name>
<evidence type="ECO:0000256" key="1">
    <source>
        <dbReference type="ARBA" id="ARBA00009042"/>
    </source>
</evidence>
<keyword evidence="3" id="KW-1185">Reference proteome</keyword>
<dbReference type="Pfam" id="PF07938">
    <property type="entry name" value="Fungal_lectin"/>
    <property type="match status" value="1"/>
</dbReference>
<dbReference type="OrthoDB" id="407298at2759"/>
<dbReference type="EMBL" id="PYWC01000065">
    <property type="protein sequence ID" value="PWW74205.1"/>
    <property type="molecule type" value="Genomic_DNA"/>
</dbReference>
<dbReference type="SUPFAM" id="SSF89372">
    <property type="entry name" value="Fucose-specific lectin"/>
    <property type="match status" value="1"/>
</dbReference>
<sequence length="275" mass="29934">MEAMLVRSPLASYCFTSGTGANIRVCFQDQRGRIRMSCYNEKSGWTIGTSPGSALLNNGMAVTGWNGGTKVHEISMVGGFMGDKIVERCRAGEGDWGNLIREVCKDGGDWSDGRNFPLAIPGRGIACSQIPGIAFQYWLFYQKPNTTVVEYVKQVNSPWEEGNFRSEKVYSPGASITCTSSGTGSHRVFTISSNNRLFVTEFNAGHGNRSKTRAITRTITSSPTAAISAVDDPWPVRIYFQAQGNQITEWGTDNDLEDYDVITPSVPTGKAGQGV</sequence>
<dbReference type="AlphaFoldDB" id="A0A317SID3"/>
<reference evidence="2 3" key="1">
    <citation type="submission" date="2018-03" db="EMBL/GenBank/DDBJ databases">
        <title>Genomes of Pezizomycetes fungi and the evolution of truffles.</title>
        <authorList>
            <person name="Murat C."/>
            <person name="Payen T."/>
            <person name="Noel B."/>
            <person name="Kuo A."/>
            <person name="Martin F.M."/>
        </authorList>
    </citation>
    <scope>NUCLEOTIDE SEQUENCE [LARGE SCALE GENOMIC DNA]</scope>
    <source>
        <strain evidence="2">091103-1</strain>
    </source>
</reference>
<evidence type="ECO:0000313" key="2">
    <source>
        <dbReference type="EMBL" id="PWW74205.1"/>
    </source>
</evidence>
<dbReference type="STRING" id="42249.A0A317SID3"/>
<comment type="similarity">
    <text evidence="1">Belongs to the fungal fucose-specific lectin family.</text>
</comment>
<dbReference type="Proteomes" id="UP000246991">
    <property type="component" value="Unassembled WGS sequence"/>
</dbReference>
<dbReference type="Gene3D" id="2.120.10.70">
    <property type="entry name" value="Fucose-specific lectin"/>
    <property type="match status" value="2"/>
</dbReference>
<accession>A0A317SID3</accession>